<dbReference type="EMBL" id="MU274930">
    <property type="protein sequence ID" value="KAI0085533.1"/>
    <property type="molecule type" value="Genomic_DNA"/>
</dbReference>
<gene>
    <name evidence="1" type="ORF">BDY19DRAFT_908960</name>
</gene>
<reference evidence="1" key="1">
    <citation type="journal article" date="2021" name="Environ. Microbiol.">
        <title>Gene family expansions and transcriptome signatures uncover fungal adaptations to wood decay.</title>
        <authorList>
            <person name="Hage H."/>
            <person name="Miyauchi S."/>
            <person name="Viragh M."/>
            <person name="Drula E."/>
            <person name="Min B."/>
            <person name="Chaduli D."/>
            <person name="Navarro D."/>
            <person name="Favel A."/>
            <person name="Norest M."/>
            <person name="Lesage-Meessen L."/>
            <person name="Balint B."/>
            <person name="Merenyi Z."/>
            <person name="de Eugenio L."/>
            <person name="Morin E."/>
            <person name="Martinez A.T."/>
            <person name="Baldrian P."/>
            <person name="Stursova M."/>
            <person name="Martinez M.J."/>
            <person name="Novotny C."/>
            <person name="Magnuson J.K."/>
            <person name="Spatafora J.W."/>
            <person name="Maurice S."/>
            <person name="Pangilinan J."/>
            <person name="Andreopoulos W."/>
            <person name="LaButti K."/>
            <person name="Hundley H."/>
            <person name="Na H."/>
            <person name="Kuo A."/>
            <person name="Barry K."/>
            <person name="Lipzen A."/>
            <person name="Henrissat B."/>
            <person name="Riley R."/>
            <person name="Ahrendt S."/>
            <person name="Nagy L.G."/>
            <person name="Grigoriev I.V."/>
            <person name="Martin F."/>
            <person name="Rosso M.N."/>
        </authorList>
    </citation>
    <scope>NUCLEOTIDE SEQUENCE</scope>
    <source>
        <strain evidence="1">CBS 384.51</strain>
    </source>
</reference>
<evidence type="ECO:0000313" key="1">
    <source>
        <dbReference type="EMBL" id="KAI0085533.1"/>
    </source>
</evidence>
<name>A0ACB8TU32_9APHY</name>
<keyword evidence="2" id="KW-1185">Reference proteome</keyword>
<organism evidence="1 2">
    <name type="scientific">Irpex rosettiformis</name>
    <dbReference type="NCBI Taxonomy" id="378272"/>
    <lineage>
        <taxon>Eukaryota</taxon>
        <taxon>Fungi</taxon>
        <taxon>Dikarya</taxon>
        <taxon>Basidiomycota</taxon>
        <taxon>Agaricomycotina</taxon>
        <taxon>Agaricomycetes</taxon>
        <taxon>Polyporales</taxon>
        <taxon>Irpicaceae</taxon>
        <taxon>Irpex</taxon>
    </lineage>
</organism>
<accession>A0ACB8TU32</accession>
<protein>
    <submittedName>
        <fullName evidence="1">Uncharacterized protein</fullName>
    </submittedName>
</protein>
<comment type="caution">
    <text evidence="1">The sequence shown here is derived from an EMBL/GenBank/DDBJ whole genome shotgun (WGS) entry which is preliminary data.</text>
</comment>
<proteinExistence type="predicted"/>
<sequence length="333" mass="35956">MLTNALQTVDINLDTAVHFHPPSSWNTTNTTCGNEIDHFTALIGATASFSFTGDRLQISTVGLDATAGTISMILASQNHGTHNVMYDLHTDTSDCGLQVDHFLDQDTYNVTLTLVGPSAFVNSTSSTFPEFHILDITYYVTDTLASTNTMASVPVHSTSSATDGDPASTPVSVLPSEPHTGPIVGGVIGGIVILFLLAILFSIIRRRRASTRMRLYRKDWILGTGRHSFNPTRPMNAVYMSELSPRTAARNADMSFEFDSAKLLPYVKLDDHEDVSAVAKAIPFGSDEDDVKSGENPFELVVPSLAYTSSKSGNVQAGIRSRSPAPKEREGDP</sequence>
<evidence type="ECO:0000313" key="2">
    <source>
        <dbReference type="Proteomes" id="UP001055072"/>
    </source>
</evidence>
<dbReference type="Proteomes" id="UP001055072">
    <property type="component" value="Unassembled WGS sequence"/>
</dbReference>